<keyword evidence="4" id="KW-0249">Electron transport</keyword>
<feature type="transmembrane region" description="Helical" evidence="7">
    <location>
        <begin position="31"/>
        <end position="51"/>
    </location>
</feature>
<dbReference type="InterPro" id="IPR051684">
    <property type="entry name" value="Electron_Trans/Redox"/>
</dbReference>
<protein>
    <submittedName>
        <fullName evidence="9">Iron-sulfur protein</fullName>
    </submittedName>
</protein>
<dbReference type="PROSITE" id="PS51379">
    <property type="entry name" value="4FE4S_FER_2"/>
    <property type="match status" value="1"/>
</dbReference>
<proteinExistence type="predicted"/>
<reference evidence="9 10" key="1">
    <citation type="journal article" date="2009" name="Appl. Environ. Microbiol.">
        <title>Community genomic and proteomic analyses of chemoautotrophic iron-oxidizing "Leptospirillum rubarum" (Group II) and "Leptospirillum ferrodiazotrophum" (Group III) bacteria in acid mine drainage biofilms.</title>
        <authorList>
            <person name="Goltsman D.S."/>
            <person name="Denef V.J."/>
            <person name="Singer S.W."/>
            <person name="VerBerkmoes N.C."/>
            <person name="Lefsrud M."/>
            <person name="Mueller R.S."/>
            <person name="Dick G.J."/>
            <person name="Sun C.L."/>
            <person name="Wheeler K.E."/>
            <person name="Zemla A."/>
            <person name="Baker B.J."/>
            <person name="Hauser L."/>
            <person name="Land M."/>
            <person name="Shah M.B."/>
            <person name="Thelen M.P."/>
            <person name="Hettich R.L."/>
            <person name="Banfield J.F."/>
        </authorList>
    </citation>
    <scope>NUCLEOTIDE SEQUENCE [LARGE SCALE GENOMIC DNA]</scope>
</reference>
<accession>C6I0V3</accession>
<feature type="transmembrane region" description="Helical" evidence="7">
    <location>
        <begin position="71"/>
        <end position="96"/>
    </location>
</feature>
<dbReference type="AlphaFoldDB" id="C6I0V3"/>
<evidence type="ECO:0000256" key="6">
    <source>
        <dbReference type="ARBA" id="ARBA00023014"/>
    </source>
</evidence>
<evidence type="ECO:0000256" key="7">
    <source>
        <dbReference type="SAM" id="Phobius"/>
    </source>
</evidence>
<dbReference type="InterPro" id="IPR017900">
    <property type="entry name" value="4Fe4S_Fe_S_CS"/>
</dbReference>
<evidence type="ECO:0000256" key="4">
    <source>
        <dbReference type="ARBA" id="ARBA00022982"/>
    </source>
</evidence>
<keyword evidence="6" id="KW-0411">Iron-sulfur</keyword>
<evidence type="ECO:0000256" key="5">
    <source>
        <dbReference type="ARBA" id="ARBA00023004"/>
    </source>
</evidence>
<organism evidence="9 10">
    <name type="scientific">Leptospirillum ferrodiazotrophum</name>
    <dbReference type="NCBI Taxonomy" id="412449"/>
    <lineage>
        <taxon>Bacteria</taxon>
        <taxon>Pseudomonadati</taxon>
        <taxon>Nitrospirota</taxon>
        <taxon>Nitrospiria</taxon>
        <taxon>Nitrospirales</taxon>
        <taxon>Nitrospiraceae</taxon>
        <taxon>Leptospirillum</taxon>
    </lineage>
</organism>
<keyword evidence="7" id="KW-1133">Transmembrane helix</keyword>
<keyword evidence="3" id="KW-0479">Metal-binding</keyword>
<evidence type="ECO:0000256" key="2">
    <source>
        <dbReference type="ARBA" id="ARBA00022485"/>
    </source>
</evidence>
<feature type="transmembrane region" description="Helical" evidence="7">
    <location>
        <begin position="145"/>
        <end position="171"/>
    </location>
</feature>
<keyword evidence="5" id="KW-0408">Iron</keyword>
<dbReference type="PROSITE" id="PS00198">
    <property type="entry name" value="4FE4S_FER_1"/>
    <property type="match status" value="1"/>
</dbReference>
<dbReference type="Pfam" id="PF13746">
    <property type="entry name" value="Fer4_18"/>
    <property type="match status" value="1"/>
</dbReference>
<dbReference type="Proteomes" id="UP000009374">
    <property type="component" value="Unassembled WGS sequence"/>
</dbReference>
<evidence type="ECO:0000313" key="9">
    <source>
        <dbReference type="EMBL" id="EES51553.1"/>
    </source>
</evidence>
<evidence type="ECO:0000256" key="1">
    <source>
        <dbReference type="ARBA" id="ARBA00022448"/>
    </source>
</evidence>
<dbReference type="GO" id="GO:0046872">
    <property type="term" value="F:metal ion binding"/>
    <property type="evidence" value="ECO:0007669"/>
    <property type="project" value="UniProtKB-KW"/>
</dbReference>
<evidence type="ECO:0000259" key="8">
    <source>
        <dbReference type="PROSITE" id="PS51379"/>
    </source>
</evidence>
<evidence type="ECO:0000256" key="3">
    <source>
        <dbReference type="ARBA" id="ARBA00022723"/>
    </source>
</evidence>
<dbReference type="GO" id="GO:0051539">
    <property type="term" value="F:4 iron, 4 sulfur cluster binding"/>
    <property type="evidence" value="ECO:0007669"/>
    <property type="project" value="UniProtKB-KW"/>
</dbReference>
<dbReference type="Pfam" id="PF12801">
    <property type="entry name" value="Fer4_5"/>
    <property type="match status" value="2"/>
</dbReference>
<dbReference type="PANTHER" id="PTHR30176">
    <property type="entry name" value="FERREDOXIN-TYPE PROTEIN NAPH"/>
    <property type="match status" value="1"/>
</dbReference>
<dbReference type="EMBL" id="GG693888">
    <property type="protein sequence ID" value="EES51553.1"/>
    <property type="molecule type" value="Genomic_DNA"/>
</dbReference>
<dbReference type="SUPFAM" id="SSF54862">
    <property type="entry name" value="4Fe-4S ferredoxins"/>
    <property type="match status" value="1"/>
</dbReference>
<gene>
    <name evidence="9" type="ORF">UBAL3_95950052</name>
</gene>
<keyword evidence="7" id="KW-0472">Membrane</keyword>
<keyword evidence="10" id="KW-1185">Reference proteome</keyword>
<dbReference type="GO" id="GO:0005886">
    <property type="term" value="C:plasma membrane"/>
    <property type="evidence" value="ECO:0007669"/>
    <property type="project" value="TreeGrafter"/>
</dbReference>
<keyword evidence="7" id="KW-0812">Transmembrane</keyword>
<keyword evidence="2" id="KW-0004">4Fe-4S</keyword>
<feature type="domain" description="4Fe-4S ferredoxin-type" evidence="8">
    <location>
        <begin position="258"/>
        <end position="287"/>
    </location>
</feature>
<evidence type="ECO:0000313" key="10">
    <source>
        <dbReference type="Proteomes" id="UP000009374"/>
    </source>
</evidence>
<name>C6I0V3_9BACT</name>
<sequence>MEQTQPLIPMPKIGKPAKVAGGLRVTQVRTIVQVAFIVLLIALPFTGLFHIDLSTGRFVIMGYQVWWSDFFLILPFWIFVISAMTAVYAMLGMVYCGWACIQNTFSEWTNALAKFSFGSAALGPGFGEVSLSGVRPKKVGLLRKLGQWTIFVGGVTLFSLTVSVIITAYVIPPRTLFHDLLTGANHTAYWLVLGIGGVMFLNLLLVRHYWCKWVCPYPLWQHMFKTDDTLKVAFDHSRRAECTGCNLCVKSCFIDIDPRDTKNYSRCINCGECVVVCEDYMGKHGKPSLLTFHKNGVYVAEDGTTKARRLSPGTVRFVVATLFSLVPLSLFIYGIVTYSPYRVTFSQVPGRFDQFEVGLYNKTPRPERFVLGEEGLPPSNVTFGQTEVSVPPGEHRKVVMTVGPSGVLAPGLHNFQVEVKSFTPKPGQFRQNATVYIPSPSQG</sequence>
<dbReference type="PANTHER" id="PTHR30176:SF3">
    <property type="entry name" value="FERREDOXIN-TYPE PROTEIN NAPH"/>
    <property type="match status" value="1"/>
</dbReference>
<feature type="transmembrane region" description="Helical" evidence="7">
    <location>
        <begin position="187"/>
        <end position="206"/>
    </location>
</feature>
<keyword evidence="1" id="KW-0813">Transport</keyword>
<feature type="transmembrane region" description="Helical" evidence="7">
    <location>
        <begin position="315"/>
        <end position="336"/>
    </location>
</feature>
<dbReference type="InterPro" id="IPR017896">
    <property type="entry name" value="4Fe4S_Fe-S-bd"/>
</dbReference>